<evidence type="ECO:0000256" key="1">
    <source>
        <dbReference type="SAM" id="MobiDB-lite"/>
    </source>
</evidence>
<name>A0ABN9XAR1_9DINO</name>
<feature type="non-terminal residue" evidence="3">
    <location>
        <position position="1"/>
    </location>
</feature>
<organism evidence="3 4">
    <name type="scientific">Prorocentrum cordatum</name>
    <dbReference type="NCBI Taxonomy" id="2364126"/>
    <lineage>
        <taxon>Eukaryota</taxon>
        <taxon>Sar</taxon>
        <taxon>Alveolata</taxon>
        <taxon>Dinophyceae</taxon>
        <taxon>Prorocentrales</taxon>
        <taxon>Prorocentraceae</taxon>
        <taxon>Prorocentrum</taxon>
    </lineage>
</organism>
<feature type="region of interest" description="Disordered" evidence="1">
    <location>
        <begin position="1023"/>
        <end position="1044"/>
    </location>
</feature>
<sequence length="1882" mass="196786">AEDPDEADGLQDAFGGFDEDMAECLGHEGVVSGYCPAEEEGQWSVEVTMSEEQAGLAFEWNPVLLQGPSADQGAGAAEGSVSVVRGDEEGQATDVCVGDAVAVEDGDSWYVGRVAVVNADGTFHINAVDGQREERVAKARVLAVKGLQDAAPAAAAPPSRPAPPLEPLAEGMIVRMLDDEAEAMRLHRSEWDDGMRSCLGELGCVVALRRHGPRSATGDARAAVMCPATPRSEPRWWNARCLRPEPTQGLHCDLHEHPLMWWSSLRSPHTCDAPGCGRRRLWEAFRCPKCDFDVCARCAAPYMKWGGSDMVRHRCHLHPMAAVFLPGGVRRADGAEQFSAGDRVEACFSNGRYYRATVIQVCEDGSYTVDWEDKDRRDRVKRGSEMRRPQGGQAASRDAAPGQWGACAGELMPGGCRGTPAVSSGARCPRTRLLVCDGCLADPQFGEATPETRRADVAGLPSSAPRILAALRAHPSEIFALEEAGLFDRVASRLDAPAARGLALELGAWLGSCVGWAGRRASAEELLAAGPALVDTGCGRWAETHVVARCGAAPGGAAAKGAESQEAAAGDRPAAAPADATPSVCVLAWAGAEAGPPVRRLPLSRVRPALGATTHGGHGLAAAAPRPAQGSLLKELRRGPDSDEGAVRRLLDERGDLLRAEGDPEAPLAVALKAQCSQRVLEALLLAHAPAYPPSEEAAERRPVEAASAAPAAGAGDAAGDSASPAEGGGEGDASAAAKAAATAQPPTADEHDPLRRLMEASPRLAMLLAERSPALASLALEAALAAAQAMEEALRAALAECASLGVPPPPEVWPRGCVLPFGGYYAANFRDTSFTLQPLLAKFPPRVTARPASLSPFASYYESHFKDGGADAAEAVLRRFAAGEAAAAAEAPAARGAPGAAPPAPAEGDEAASAESLAGGEPKEAASPAPAAEEGRGGAAGDALASRLALVEDRRHPARAGPLAAEGAPRARPAVPGSAPRKSGRRGAQLVASLGVLMSVAVLPCLPPVLAVGLAEKRKAFAESEARRKEQEERDRRAAEKRARAARAAAADARARLMAAQGCAQAARRMLEPRPTGELEPLVRRFGERLLAPLLGGEGGSCALELGGRHGGWLGSLLSAGCAVDEAHVDRLAAAVSARIAEGSGLERREALAFAEALLGGPPPSDGDGGAEPARHVELLATALRRHGLVAQLERFAVPGAVACPAASPGHRQAPGGACLRELKVAAQRLLSCLLAASTPSGRSLAEAERPAVAAVAALPDPSALEALTALVREGKCTPFELGTLGAPQKLLALLDQPSVWPWGPTAPPPIPPASAEVLVPALQWLLGLCETLPVAAAAGEGTGLVDCLVRPLDLLLESSSSEDRSLLVEPLLTLKDLERFVLQTTPVDDEEYLAWCRSVVGRRILERPTGGVAEWRTATVTAFAVESRLPVHTVQYREAADEVKLLLHLRDCSLLPCAEQEPPATSLAAGLCPATEEAVPARDADAAGEAAEGAGAESAPADGGPAEPEEAQTASRDELVHKLMLNMAEVEAQIIPFEIVWLEMLDSGEQLRQLSSGGSWASLGWQSGDDLREALQCGLEARGRGPVARGLSRPQAEALQARMGELAEALSIVVDRADVPAGRAARPAPPRPPQRRRLESRAVCRRVQVEREGAAVAGVAVWEHETGALDVVDPEGRFLPRVPPERAAQASRRAGRPPGSSLPLDLSVLGLTAGTPGGGGATGSSAAQWQFEGDRGWTRYEREAERRIEEAHQRGDETVTVTVGPSRYEVNLQASIQRVLTHPGHRERRVQRVLRPAGDGGAQDRAQRLALERSFSAVDRTEHRLTDPYPSLRGLGLKFTSLDREVGCSAVPFGFRGDIPNWGAEIVGIGMGMGMGIGVG</sequence>
<dbReference type="InterPro" id="IPR018123">
    <property type="entry name" value="WWE-dom_subgr"/>
</dbReference>
<feature type="compositionally biased region" description="Low complexity" evidence="1">
    <location>
        <begin position="733"/>
        <end position="748"/>
    </location>
</feature>
<dbReference type="InterPro" id="IPR004170">
    <property type="entry name" value="WWE_dom"/>
</dbReference>
<dbReference type="EMBL" id="CAUYUJ010020121">
    <property type="protein sequence ID" value="CAK0895982.1"/>
    <property type="molecule type" value="Genomic_DNA"/>
</dbReference>
<feature type="region of interest" description="Disordered" evidence="1">
    <location>
        <begin position="1482"/>
        <end position="1516"/>
    </location>
</feature>
<dbReference type="PANTHER" id="PTHR48125:SF12">
    <property type="entry name" value="AT HOOK TRANSCRIPTION FACTOR FAMILY-RELATED"/>
    <property type="match status" value="1"/>
</dbReference>
<feature type="compositionally biased region" description="Low complexity" evidence="1">
    <location>
        <begin position="914"/>
        <end position="933"/>
    </location>
</feature>
<feature type="compositionally biased region" description="Low complexity" evidence="1">
    <location>
        <begin position="1489"/>
        <end position="1508"/>
    </location>
</feature>
<feature type="region of interest" description="Disordered" evidence="1">
    <location>
        <begin position="376"/>
        <end position="401"/>
    </location>
</feature>
<keyword evidence="4" id="KW-1185">Reference proteome</keyword>
<evidence type="ECO:0000259" key="2">
    <source>
        <dbReference type="PROSITE" id="PS50918"/>
    </source>
</evidence>
<dbReference type="Proteomes" id="UP001189429">
    <property type="component" value="Unassembled WGS sequence"/>
</dbReference>
<dbReference type="SMART" id="SM00678">
    <property type="entry name" value="WWE"/>
    <property type="match status" value="1"/>
</dbReference>
<dbReference type="InterPro" id="IPR002999">
    <property type="entry name" value="Tudor"/>
</dbReference>
<dbReference type="Gene3D" id="3.30.720.50">
    <property type="match status" value="1"/>
</dbReference>
<feature type="domain" description="WWE" evidence="2">
    <location>
        <begin position="1717"/>
        <end position="1794"/>
    </location>
</feature>
<dbReference type="PANTHER" id="PTHR48125">
    <property type="entry name" value="LP07818P1"/>
    <property type="match status" value="1"/>
</dbReference>
<dbReference type="InterPro" id="IPR037197">
    <property type="entry name" value="WWE_dom_sf"/>
</dbReference>
<evidence type="ECO:0000313" key="3">
    <source>
        <dbReference type="EMBL" id="CAK0895982.1"/>
    </source>
</evidence>
<protein>
    <recommendedName>
        <fullName evidence="2">WWE domain-containing protein</fullName>
    </recommendedName>
</protein>
<comment type="caution">
    <text evidence="3">The sequence shown here is derived from an EMBL/GenBank/DDBJ whole genome shotgun (WGS) entry which is preliminary data.</text>
</comment>
<dbReference type="SUPFAM" id="SSF63748">
    <property type="entry name" value="Tudor/PWWP/MBT"/>
    <property type="match status" value="1"/>
</dbReference>
<feature type="region of interest" description="Disordered" evidence="1">
    <location>
        <begin position="892"/>
        <end position="944"/>
    </location>
</feature>
<feature type="region of interest" description="Disordered" evidence="1">
    <location>
        <begin position="959"/>
        <end position="986"/>
    </location>
</feature>
<dbReference type="SMART" id="SM00333">
    <property type="entry name" value="TUDOR"/>
    <property type="match status" value="2"/>
</dbReference>
<feature type="compositionally biased region" description="Low complexity" evidence="1">
    <location>
        <begin position="705"/>
        <end position="726"/>
    </location>
</feature>
<dbReference type="CDD" id="cd04508">
    <property type="entry name" value="Tudor_SF"/>
    <property type="match status" value="1"/>
</dbReference>
<reference evidence="3" key="1">
    <citation type="submission" date="2023-10" db="EMBL/GenBank/DDBJ databases">
        <authorList>
            <person name="Chen Y."/>
            <person name="Shah S."/>
            <person name="Dougan E. K."/>
            <person name="Thang M."/>
            <person name="Chan C."/>
        </authorList>
    </citation>
    <scope>NUCLEOTIDE SEQUENCE [LARGE SCALE GENOMIC DNA]</scope>
</reference>
<dbReference type="PROSITE" id="PS50918">
    <property type="entry name" value="WWE"/>
    <property type="match status" value="1"/>
</dbReference>
<evidence type="ECO:0000313" key="4">
    <source>
        <dbReference type="Proteomes" id="UP001189429"/>
    </source>
</evidence>
<accession>A0ABN9XAR1</accession>
<feature type="compositionally biased region" description="Basic and acidic residues" evidence="1">
    <location>
        <begin position="376"/>
        <end position="388"/>
    </location>
</feature>
<feature type="region of interest" description="Disordered" evidence="1">
    <location>
        <begin position="696"/>
        <end position="753"/>
    </location>
</feature>
<proteinExistence type="predicted"/>
<dbReference type="SUPFAM" id="SSF117839">
    <property type="entry name" value="WWE domain"/>
    <property type="match status" value="1"/>
</dbReference>
<gene>
    <name evidence="3" type="ORF">PCOR1329_LOCUS74577</name>
</gene>
<dbReference type="Gene3D" id="2.30.30.140">
    <property type="match status" value="1"/>
</dbReference>
<dbReference type="Pfam" id="PF02825">
    <property type="entry name" value="WWE"/>
    <property type="match status" value="1"/>
</dbReference>